<dbReference type="InterPro" id="IPR000383">
    <property type="entry name" value="Xaa-Pro-like_dom"/>
</dbReference>
<dbReference type="Gene3D" id="3.40.50.1820">
    <property type="entry name" value="alpha/beta hydrolase"/>
    <property type="match status" value="1"/>
</dbReference>
<dbReference type="Proteomes" id="UP001596091">
    <property type="component" value="Unassembled WGS sequence"/>
</dbReference>
<evidence type="ECO:0000256" key="1">
    <source>
        <dbReference type="ARBA" id="ARBA00022801"/>
    </source>
</evidence>
<dbReference type="Gene3D" id="2.60.120.260">
    <property type="entry name" value="Galactose-binding domain-like"/>
    <property type="match status" value="1"/>
</dbReference>
<organism evidence="3 4">
    <name type="scientific">Acidicapsa dinghuensis</name>
    <dbReference type="NCBI Taxonomy" id="2218256"/>
    <lineage>
        <taxon>Bacteria</taxon>
        <taxon>Pseudomonadati</taxon>
        <taxon>Acidobacteriota</taxon>
        <taxon>Terriglobia</taxon>
        <taxon>Terriglobales</taxon>
        <taxon>Acidobacteriaceae</taxon>
        <taxon>Acidicapsa</taxon>
    </lineage>
</organism>
<comment type="caution">
    <text evidence="3">The sequence shown here is derived from an EMBL/GenBank/DDBJ whole genome shotgun (WGS) entry which is preliminary data.</text>
</comment>
<dbReference type="SUPFAM" id="SSF49785">
    <property type="entry name" value="Galactose-binding domain-like"/>
    <property type="match status" value="1"/>
</dbReference>
<dbReference type="PANTHER" id="PTHR43056:SF10">
    <property type="entry name" value="COCE_NOND FAMILY, PUTATIVE (AFU_ORTHOLOGUE AFUA_7G00600)-RELATED"/>
    <property type="match status" value="1"/>
</dbReference>
<sequence length="599" mass="66633">MLTEKWMGRERLVRVVLVCVLAMSGALAWAQQPLQYERNVPMRTRDGVVLRADVYRPLTGGTHPVLLQRTPYNKDGGVQFALEAVDRGYMVVIQDVRGRYASDGDWYPFKNEMNDGYDAVEWAAGLPGSNGKVGMWGGSYVGATQMLAAVTHPPHLAGICPVVTASNYHENWTYQGGAFEQWFNESWTSGLSQDTLDRKIRRESKPADDVNVLPLTQYPVLQSKMQTGSVETSRELAPYFEDWAKHTEYDDYWKQWAIAERYGEIRVPALTVAAWYDIFQGGSVRNYMGMRDHAGTEEARNGQRLLIVIGGHAGGGRKIGAVDFGDAAAEYDEGKVTLDWYDYLLQGKQNEFARPDRVKLFVMGDNKWRWEKDWPLERAKETKFYLHSDGKANSSAGDGKLSLTEAAKETADSFVYDPAKPVPTTGGPLCCGPFNGMLGPQNQSTVEDRKDVLVYTTAPLDHDVEVTGQVKLELYAKSSAVDTDFTGKLVDVGPDGFAKNLTEGILRAKYRESTLGAAELMKPGEVYKFEIDLWSTSNVFKKGHSIRLEVSSSNFPRFDRNLNTGKSASESAAMVKATNTILHDAAHESVLVLPMVPQE</sequence>
<dbReference type="Gene3D" id="1.10.3020.10">
    <property type="entry name" value="alpha-amino acid ester hydrolase ( Helical cap domain)"/>
    <property type="match status" value="1"/>
</dbReference>
<accession>A0ABW1EHR1</accession>
<dbReference type="InterPro" id="IPR005674">
    <property type="entry name" value="CocE/Ser_esterase"/>
</dbReference>
<feature type="domain" description="Xaa-Pro dipeptidyl-peptidase C-terminal" evidence="2">
    <location>
        <begin position="338"/>
        <end position="592"/>
    </location>
</feature>
<dbReference type="NCBIfam" id="TIGR00976">
    <property type="entry name" value="CocE_NonD"/>
    <property type="match status" value="1"/>
</dbReference>
<evidence type="ECO:0000313" key="4">
    <source>
        <dbReference type="Proteomes" id="UP001596091"/>
    </source>
</evidence>
<protein>
    <submittedName>
        <fullName evidence="3">CocE/NonD family hydrolase</fullName>
    </submittedName>
</protein>
<keyword evidence="4" id="KW-1185">Reference proteome</keyword>
<dbReference type="InterPro" id="IPR008979">
    <property type="entry name" value="Galactose-bd-like_sf"/>
</dbReference>
<reference evidence="4" key="1">
    <citation type="journal article" date="2019" name="Int. J. Syst. Evol. Microbiol.">
        <title>The Global Catalogue of Microorganisms (GCM) 10K type strain sequencing project: providing services to taxonomists for standard genome sequencing and annotation.</title>
        <authorList>
            <consortium name="The Broad Institute Genomics Platform"/>
            <consortium name="The Broad Institute Genome Sequencing Center for Infectious Disease"/>
            <person name="Wu L."/>
            <person name="Ma J."/>
        </authorList>
    </citation>
    <scope>NUCLEOTIDE SEQUENCE [LARGE SCALE GENOMIC DNA]</scope>
    <source>
        <strain evidence="4">JCM 4087</strain>
    </source>
</reference>
<dbReference type="InterPro" id="IPR029058">
    <property type="entry name" value="AB_hydrolase_fold"/>
</dbReference>
<dbReference type="Pfam" id="PF02129">
    <property type="entry name" value="Peptidase_S15"/>
    <property type="match status" value="1"/>
</dbReference>
<dbReference type="Pfam" id="PF08530">
    <property type="entry name" value="PepX_C"/>
    <property type="match status" value="1"/>
</dbReference>
<dbReference type="InterPro" id="IPR013736">
    <property type="entry name" value="Xaa-Pro_dipept_C"/>
</dbReference>
<dbReference type="RefSeq" id="WP_263342188.1">
    <property type="nucleotide sequence ID" value="NZ_JAGSYH010000010.1"/>
</dbReference>
<gene>
    <name evidence="3" type="ORF">ACFPT7_16140</name>
</gene>
<dbReference type="SUPFAM" id="SSF53474">
    <property type="entry name" value="alpha/beta-Hydrolases"/>
    <property type="match status" value="1"/>
</dbReference>
<dbReference type="GO" id="GO:0016787">
    <property type="term" value="F:hydrolase activity"/>
    <property type="evidence" value="ECO:0007669"/>
    <property type="project" value="UniProtKB-KW"/>
</dbReference>
<dbReference type="SMART" id="SM00939">
    <property type="entry name" value="PepX_C"/>
    <property type="match status" value="1"/>
</dbReference>
<dbReference type="EMBL" id="JBHSPH010000007">
    <property type="protein sequence ID" value="MFC5863839.1"/>
    <property type="molecule type" value="Genomic_DNA"/>
</dbReference>
<evidence type="ECO:0000259" key="2">
    <source>
        <dbReference type="SMART" id="SM00939"/>
    </source>
</evidence>
<dbReference type="PANTHER" id="PTHR43056">
    <property type="entry name" value="PEPTIDASE S9 PROLYL OLIGOPEPTIDASE"/>
    <property type="match status" value="1"/>
</dbReference>
<name>A0ABW1EHR1_9BACT</name>
<keyword evidence="1 3" id="KW-0378">Hydrolase</keyword>
<proteinExistence type="predicted"/>
<dbReference type="InterPro" id="IPR050585">
    <property type="entry name" value="Xaa-Pro_dipeptidyl-ppase/CocE"/>
</dbReference>
<evidence type="ECO:0000313" key="3">
    <source>
        <dbReference type="EMBL" id="MFC5863839.1"/>
    </source>
</evidence>